<dbReference type="EMBL" id="JBHLVZ010000016">
    <property type="protein sequence ID" value="MFC0385838.1"/>
    <property type="molecule type" value="Genomic_DNA"/>
</dbReference>
<evidence type="ECO:0000313" key="7">
    <source>
        <dbReference type="Proteomes" id="UP001589789"/>
    </source>
</evidence>
<sequence>MPEILICRKDEFGSQSRIVTVGALEVGVFRHGDGYVAYRNLCPHQGGPACEGVVMPRVVAVLNADQSFQRNAFDTEDMHFVCPWHGYEYRIATGECVGDERLRLQQFPVSEHDGNLYITV</sequence>
<keyword evidence="1" id="KW-0001">2Fe-2S</keyword>
<dbReference type="CDD" id="cd03467">
    <property type="entry name" value="Rieske"/>
    <property type="match status" value="1"/>
</dbReference>
<dbReference type="Pfam" id="PF00355">
    <property type="entry name" value="Rieske"/>
    <property type="match status" value="1"/>
</dbReference>
<evidence type="ECO:0000259" key="5">
    <source>
        <dbReference type="PROSITE" id="PS51296"/>
    </source>
</evidence>
<name>A0ABV6IQF0_9PROT</name>
<accession>A0ABV6IQF0</accession>
<dbReference type="InterPro" id="IPR036922">
    <property type="entry name" value="Rieske_2Fe-2S_sf"/>
</dbReference>
<keyword evidence="4" id="KW-0411">Iron-sulfur</keyword>
<keyword evidence="3" id="KW-0408">Iron</keyword>
<reference evidence="6 7" key="1">
    <citation type="submission" date="2024-09" db="EMBL/GenBank/DDBJ databases">
        <authorList>
            <person name="Sun Q."/>
            <person name="Mori K."/>
        </authorList>
    </citation>
    <scope>NUCLEOTIDE SEQUENCE [LARGE SCALE GENOMIC DNA]</scope>
    <source>
        <strain evidence="6 7">CCM 7468</strain>
    </source>
</reference>
<dbReference type="InterPro" id="IPR017941">
    <property type="entry name" value="Rieske_2Fe-2S"/>
</dbReference>
<proteinExistence type="predicted"/>
<keyword evidence="7" id="KW-1185">Reference proteome</keyword>
<feature type="domain" description="Rieske" evidence="5">
    <location>
        <begin position="3"/>
        <end position="118"/>
    </location>
</feature>
<dbReference type="Proteomes" id="UP001589789">
    <property type="component" value="Unassembled WGS sequence"/>
</dbReference>
<evidence type="ECO:0000256" key="3">
    <source>
        <dbReference type="ARBA" id="ARBA00023004"/>
    </source>
</evidence>
<organism evidence="6 7">
    <name type="scientific">Muricoccus vinaceus</name>
    <dbReference type="NCBI Taxonomy" id="424704"/>
    <lineage>
        <taxon>Bacteria</taxon>
        <taxon>Pseudomonadati</taxon>
        <taxon>Pseudomonadota</taxon>
        <taxon>Alphaproteobacteria</taxon>
        <taxon>Acetobacterales</taxon>
        <taxon>Roseomonadaceae</taxon>
        <taxon>Muricoccus</taxon>
    </lineage>
</organism>
<dbReference type="PROSITE" id="PS51296">
    <property type="entry name" value="RIESKE"/>
    <property type="match status" value="1"/>
</dbReference>
<dbReference type="PANTHER" id="PTHR21496:SF23">
    <property type="entry name" value="3-PHENYLPROPIONATE_CINNAMIC ACID DIOXYGENASE FERREDOXIN SUBUNIT"/>
    <property type="match status" value="1"/>
</dbReference>
<evidence type="ECO:0000313" key="6">
    <source>
        <dbReference type="EMBL" id="MFC0385838.1"/>
    </source>
</evidence>
<evidence type="ECO:0000256" key="2">
    <source>
        <dbReference type="ARBA" id="ARBA00022723"/>
    </source>
</evidence>
<dbReference type="SUPFAM" id="SSF50022">
    <property type="entry name" value="ISP domain"/>
    <property type="match status" value="1"/>
</dbReference>
<dbReference type="PANTHER" id="PTHR21496">
    <property type="entry name" value="FERREDOXIN-RELATED"/>
    <property type="match status" value="1"/>
</dbReference>
<protein>
    <submittedName>
        <fullName evidence="6">Rieske (2Fe-2S) protein</fullName>
    </submittedName>
</protein>
<keyword evidence="2" id="KW-0479">Metal-binding</keyword>
<evidence type="ECO:0000256" key="1">
    <source>
        <dbReference type="ARBA" id="ARBA00022714"/>
    </source>
</evidence>
<comment type="caution">
    <text evidence="6">The sequence shown here is derived from an EMBL/GenBank/DDBJ whole genome shotgun (WGS) entry which is preliminary data.</text>
</comment>
<gene>
    <name evidence="6" type="ORF">ACFFIC_09765</name>
</gene>
<evidence type="ECO:0000256" key="4">
    <source>
        <dbReference type="ARBA" id="ARBA00023014"/>
    </source>
</evidence>
<dbReference type="Gene3D" id="2.102.10.10">
    <property type="entry name" value="Rieske [2Fe-2S] iron-sulphur domain"/>
    <property type="match status" value="1"/>
</dbReference>
<dbReference type="RefSeq" id="WP_198384452.1">
    <property type="nucleotide sequence ID" value="NZ_JBHLVZ010000016.1"/>
</dbReference>